<protein>
    <submittedName>
        <fullName evidence="1">Uncharacterized protein</fullName>
    </submittedName>
</protein>
<feature type="non-terminal residue" evidence="1">
    <location>
        <position position="167"/>
    </location>
</feature>
<reference evidence="1" key="1">
    <citation type="submission" date="2022-03" db="EMBL/GenBank/DDBJ databases">
        <authorList>
            <person name="Martin H S."/>
        </authorList>
    </citation>
    <scope>NUCLEOTIDE SEQUENCE</scope>
</reference>
<evidence type="ECO:0000313" key="1">
    <source>
        <dbReference type="EMBL" id="CAH2040277.1"/>
    </source>
</evidence>
<evidence type="ECO:0000313" key="2">
    <source>
        <dbReference type="Proteomes" id="UP000837857"/>
    </source>
</evidence>
<organism evidence="1 2">
    <name type="scientific">Iphiclides podalirius</name>
    <name type="common">scarce swallowtail</name>
    <dbReference type="NCBI Taxonomy" id="110791"/>
    <lineage>
        <taxon>Eukaryota</taxon>
        <taxon>Metazoa</taxon>
        <taxon>Ecdysozoa</taxon>
        <taxon>Arthropoda</taxon>
        <taxon>Hexapoda</taxon>
        <taxon>Insecta</taxon>
        <taxon>Pterygota</taxon>
        <taxon>Neoptera</taxon>
        <taxon>Endopterygota</taxon>
        <taxon>Lepidoptera</taxon>
        <taxon>Glossata</taxon>
        <taxon>Ditrysia</taxon>
        <taxon>Papilionoidea</taxon>
        <taxon>Papilionidae</taxon>
        <taxon>Papilioninae</taxon>
        <taxon>Iphiclides</taxon>
    </lineage>
</organism>
<proteinExistence type="predicted"/>
<dbReference type="Proteomes" id="UP000837857">
    <property type="component" value="Chromosome 12"/>
</dbReference>
<name>A0ABN8HWP5_9NEOP</name>
<accession>A0ABN8HWP5</accession>
<dbReference type="EMBL" id="OW152824">
    <property type="protein sequence ID" value="CAH2040277.1"/>
    <property type="molecule type" value="Genomic_DNA"/>
</dbReference>
<keyword evidence="2" id="KW-1185">Reference proteome</keyword>
<gene>
    <name evidence="1" type="ORF">IPOD504_LOCUS2440</name>
</gene>
<sequence>MTSLHVYNVALQPRVWWEEQYQRTTALSPPYFGHAEKLYPPTRICHLPRTDVTNSASAQNDASRGDETLKENSITFENPFDSWLVDFYVEEDDLLFVPLYLMGVDILNREEFVVYREQGRPAAAAAVRGTPPADLRDAKGQVMAGMLRVAVPVQFDQRRPPPTQQEL</sequence>